<dbReference type="PROSITE" id="PS50048">
    <property type="entry name" value="ZN2_CY6_FUNGAL_2"/>
    <property type="match status" value="1"/>
</dbReference>
<evidence type="ECO:0000256" key="3">
    <source>
        <dbReference type="ARBA" id="ARBA00023163"/>
    </source>
</evidence>
<dbReference type="SUPFAM" id="SSF57701">
    <property type="entry name" value="Zn2/Cys6 DNA-binding domain"/>
    <property type="match status" value="1"/>
</dbReference>
<gene>
    <name evidence="7" type="ORF">ARB_01291</name>
</gene>
<dbReference type="PANTHER" id="PTHR31668">
    <property type="entry name" value="GLUCOSE TRANSPORT TRANSCRIPTION REGULATOR RGT1-RELATED-RELATED"/>
    <property type="match status" value="1"/>
</dbReference>
<reference evidence="8" key="1">
    <citation type="journal article" date="2011" name="Genome Biol.">
        <title>Comparative and functional genomics provide insights into the pathogenicity of dermatophytic fungi.</title>
        <authorList>
            <person name="Burmester A."/>
            <person name="Shelest E."/>
            <person name="Gloeckner G."/>
            <person name="Heddergott C."/>
            <person name="Schindler S."/>
            <person name="Staib P."/>
            <person name="Heidel A."/>
            <person name="Felder M."/>
            <person name="Petzold A."/>
            <person name="Szafranski K."/>
            <person name="Feuermann M."/>
            <person name="Pedruzzi I."/>
            <person name="Priebe S."/>
            <person name="Groth M."/>
            <person name="Winkler R."/>
            <person name="Li W."/>
            <person name="Kniemeyer O."/>
            <person name="Schroeckh V."/>
            <person name="Hertweck C."/>
            <person name="Hube B."/>
            <person name="White T.C."/>
            <person name="Platzer M."/>
            <person name="Guthke R."/>
            <person name="Heitman J."/>
            <person name="Woestemeyer J."/>
            <person name="Zipfel P.F."/>
            <person name="Monod M."/>
            <person name="Brakhage A.A."/>
        </authorList>
    </citation>
    <scope>NUCLEOTIDE SEQUENCE [LARGE SCALE GENOMIC DNA]</scope>
    <source>
        <strain evidence="8">ATCC MYA-4681 / CBS 112371</strain>
    </source>
</reference>
<sequence length="466" mass="52322">MAAVYLPSMKTRKRNACDKCHNLKSKCLRTSEDNECKRCARLGLDCVYSAPLPLGRPRGRRRLNSSNNTTPSDDTSSYIASSEVSLSLGTLSLLVTFMLANELLGSNYTYQNSGGGEAQQNYTPSLHNSLSDPVASNNGRNYVAPPPRYYTDQDNRSLAMDLVTNNLSTSVSNNQQNITNNLQFQDIGFQDIQTQLSISLDPDLSATIPNSSNNESYQEVSYRRLYQIYRLHTRIQDLVAFFSSPSTQPLINTVYPNRDATLAEILSATDELVQIISMSGSEIDFCSDVSQDRPSHCQSYNQPAIAFPCHTSPSSRPLSFPIIISSYTNLLQIYEPVITDLFTLIQRLSSSSPTQQQRWHNSPTGVSLQAPEILPGRLRVLSDTEPNVYFLASLVSQSVERLRNAIWSYLRMLFPEQRSQNLMYATAVGSHSQLTERVPPDMRYREQRILAWLHAVNNMQSELLLC</sequence>
<dbReference type="PROSITE" id="PS00463">
    <property type="entry name" value="ZN2_CY6_FUNGAL_1"/>
    <property type="match status" value="1"/>
</dbReference>
<evidence type="ECO:0000313" key="8">
    <source>
        <dbReference type="Proteomes" id="UP000008866"/>
    </source>
</evidence>
<feature type="region of interest" description="Disordered" evidence="5">
    <location>
        <begin position="57"/>
        <end position="78"/>
    </location>
</feature>
<keyword evidence="1" id="KW-0805">Transcription regulation</keyword>
<dbReference type="RefSeq" id="XP_003012332.1">
    <property type="nucleotide sequence ID" value="XM_003012286.1"/>
</dbReference>
<dbReference type="GeneID" id="9519981"/>
<dbReference type="STRING" id="663331.D4AYM2"/>
<proteinExistence type="predicted"/>
<organism evidence="7 8">
    <name type="scientific">Arthroderma benhamiae (strain ATCC MYA-4681 / CBS 112371)</name>
    <name type="common">Trichophyton mentagrophytes</name>
    <dbReference type="NCBI Taxonomy" id="663331"/>
    <lineage>
        <taxon>Eukaryota</taxon>
        <taxon>Fungi</taxon>
        <taxon>Dikarya</taxon>
        <taxon>Ascomycota</taxon>
        <taxon>Pezizomycotina</taxon>
        <taxon>Eurotiomycetes</taxon>
        <taxon>Eurotiomycetidae</taxon>
        <taxon>Onygenales</taxon>
        <taxon>Arthrodermataceae</taxon>
        <taxon>Trichophyton</taxon>
    </lineage>
</organism>
<keyword evidence="3" id="KW-0804">Transcription</keyword>
<dbReference type="AlphaFoldDB" id="D4AYM2"/>
<keyword evidence="4" id="KW-0539">Nucleus</keyword>
<dbReference type="Proteomes" id="UP000008866">
    <property type="component" value="Unassembled WGS sequence"/>
</dbReference>
<keyword evidence="2" id="KW-0238">DNA-binding</keyword>
<evidence type="ECO:0000256" key="1">
    <source>
        <dbReference type="ARBA" id="ARBA00023015"/>
    </source>
</evidence>
<dbReference type="KEGG" id="abe:ARB_01291"/>
<dbReference type="SMART" id="SM00066">
    <property type="entry name" value="GAL4"/>
    <property type="match status" value="1"/>
</dbReference>
<dbReference type="InterPro" id="IPR001138">
    <property type="entry name" value="Zn2Cys6_DnaBD"/>
</dbReference>
<name>D4AYM2_ARTBC</name>
<dbReference type="HOGENOM" id="CLU_060175_0_0_1"/>
<dbReference type="InterPro" id="IPR036864">
    <property type="entry name" value="Zn2-C6_fun-type_DNA-bd_sf"/>
</dbReference>
<feature type="domain" description="Zn(2)-C6 fungal-type" evidence="6">
    <location>
        <begin position="16"/>
        <end position="48"/>
    </location>
</feature>
<dbReference type="GO" id="GO:0000981">
    <property type="term" value="F:DNA-binding transcription factor activity, RNA polymerase II-specific"/>
    <property type="evidence" value="ECO:0007669"/>
    <property type="project" value="InterPro"/>
</dbReference>
<dbReference type="InterPro" id="IPR050797">
    <property type="entry name" value="Carb_Metab_Trans_Reg"/>
</dbReference>
<feature type="compositionally biased region" description="Low complexity" evidence="5">
    <location>
        <begin position="64"/>
        <end position="78"/>
    </location>
</feature>
<keyword evidence="8" id="KW-1185">Reference proteome</keyword>
<evidence type="ECO:0000259" key="6">
    <source>
        <dbReference type="PROSITE" id="PS50048"/>
    </source>
</evidence>
<evidence type="ECO:0000256" key="4">
    <source>
        <dbReference type="ARBA" id="ARBA00023242"/>
    </source>
</evidence>
<dbReference type="PANTHER" id="PTHR31668:SF24">
    <property type="entry name" value="TRANSCRIPTION FACTOR, PUTATIVE-RELATED"/>
    <property type="match status" value="1"/>
</dbReference>
<dbReference type="EMBL" id="ABSU01000019">
    <property type="protein sequence ID" value="EFE31692.1"/>
    <property type="molecule type" value="Genomic_DNA"/>
</dbReference>
<dbReference type="GO" id="GO:0003677">
    <property type="term" value="F:DNA binding"/>
    <property type="evidence" value="ECO:0007669"/>
    <property type="project" value="UniProtKB-KW"/>
</dbReference>
<dbReference type="eggNOG" id="ENOG502T0JR">
    <property type="taxonomic scope" value="Eukaryota"/>
</dbReference>
<accession>D4AYM2</accession>
<dbReference type="Pfam" id="PF00172">
    <property type="entry name" value="Zn_clus"/>
    <property type="match status" value="1"/>
</dbReference>
<dbReference type="OMA" id="SEDNECK"/>
<dbReference type="GO" id="GO:0008270">
    <property type="term" value="F:zinc ion binding"/>
    <property type="evidence" value="ECO:0007669"/>
    <property type="project" value="InterPro"/>
</dbReference>
<evidence type="ECO:0000256" key="2">
    <source>
        <dbReference type="ARBA" id="ARBA00023125"/>
    </source>
</evidence>
<dbReference type="Gene3D" id="4.10.240.10">
    <property type="entry name" value="Zn(2)-C6 fungal-type DNA-binding domain"/>
    <property type="match status" value="1"/>
</dbReference>
<dbReference type="CDD" id="cd00067">
    <property type="entry name" value="GAL4"/>
    <property type="match status" value="1"/>
</dbReference>
<evidence type="ECO:0000313" key="7">
    <source>
        <dbReference type="EMBL" id="EFE31692.1"/>
    </source>
</evidence>
<comment type="caution">
    <text evidence="7">The sequence shown here is derived from an EMBL/GenBank/DDBJ whole genome shotgun (WGS) entry which is preliminary data.</text>
</comment>
<evidence type="ECO:0000256" key="5">
    <source>
        <dbReference type="SAM" id="MobiDB-lite"/>
    </source>
</evidence>
<protein>
    <recommendedName>
        <fullName evidence="6">Zn(2)-C6 fungal-type domain-containing protein</fullName>
    </recommendedName>
</protein>